<protein>
    <submittedName>
        <fullName evidence="2">Uncharacterized protein</fullName>
    </submittedName>
</protein>
<keyword evidence="3" id="KW-1185">Reference proteome</keyword>
<sequence>MISQTQLLFPRGGNCVIPGAFLRPETPNHKDTQISRTHKSVSASIPGYLLRTCQFLGIFQSGITRPRPKTMIPMSVDNVDASAPPSENSTADTPMATSNSRKVQCTANKADGDIYNALLAHDASCSTKLMIKHLHRMHKIQKPDKALQKQPVLTNFFKHQQTEGVYLVDQMDELLLQHPDLTAP</sequence>
<evidence type="ECO:0000256" key="1">
    <source>
        <dbReference type="SAM" id="MobiDB-lite"/>
    </source>
</evidence>
<organism evidence="2 3">
    <name type="scientific">Puccinia sorghi</name>
    <dbReference type="NCBI Taxonomy" id="27349"/>
    <lineage>
        <taxon>Eukaryota</taxon>
        <taxon>Fungi</taxon>
        <taxon>Dikarya</taxon>
        <taxon>Basidiomycota</taxon>
        <taxon>Pucciniomycotina</taxon>
        <taxon>Pucciniomycetes</taxon>
        <taxon>Pucciniales</taxon>
        <taxon>Pucciniaceae</taxon>
        <taxon>Puccinia</taxon>
    </lineage>
</organism>
<dbReference type="Proteomes" id="UP000037035">
    <property type="component" value="Unassembled WGS sequence"/>
</dbReference>
<dbReference type="VEuPathDB" id="FungiDB:VP01_745g2"/>
<dbReference type="EMBL" id="LAVV01012894">
    <property type="protein sequence ID" value="KNZ46221.1"/>
    <property type="molecule type" value="Genomic_DNA"/>
</dbReference>
<name>A0A0L6UCG4_9BASI</name>
<feature type="region of interest" description="Disordered" evidence="1">
    <location>
        <begin position="78"/>
        <end position="100"/>
    </location>
</feature>
<accession>A0A0L6UCG4</accession>
<comment type="caution">
    <text evidence="2">The sequence shown here is derived from an EMBL/GenBank/DDBJ whole genome shotgun (WGS) entry which is preliminary data.</text>
</comment>
<evidence type="ECO:0000313" key="3">
    <source>
        <dbReference type="Proteomes" id="UP000037035"/>
    </source>
</evidence>
<dbReference type="AlphaFoldDB" id="A0A0L6UCG4"/>
<proteinExistence type="predicted"/>
<gene>
    <name evidence="2" type="ORF">VP01_745g2</name>
</gene>
<feature type="compositionally biased region" description="Polar residues" evidence="1">
    <location>
        <begin position="85"/>
        <end position="100"/>
    </location>
</feature>
<reference evidence="2 3" key="1">
    <citation type="submission" date="2015-08" db="EMBL/GenBank/DDBJ databases">
        <title>Next Generation Sequencing and Analysis of the Genome of Puccinia sorghi L Schw, the Causal Agent of Maize Common Rust.</title>
        <authorList>
            <person name="Rochi L."/>
            <person name="Burguener G."/>
            <person name="Darino M."/>
            <person name="Turjanski A."/>
            <person name="Kreff E."/>
            <person name="Dieguez M.J."/>
            <person name="Sacco F."/>
        </authorList>
    </citation>
    <scope>NUCLEOTIDE SEQUENCE [LARGE SCALE GENOMIC DNA]</scope>
    <source>
        <strain evidence="2 3">RO10H11247</strain>
    </source>
</reference>
<evidence type="ECO:0000313" key="2">
    <source>
        <dbReference type="EMBL" id="KNZ46221.1"/>
    </source>
</evidence>